<reference evidence="3" key="1">
    <citation type="submission" date="2020-10" db="EMBL/GenBank/DDBJ databases">
        <authorList>
            <person name="Palmer J.M."/>
        </authorList>
    </citation>
    <scope>NUCLEOTIDE SEQUENCE</scope>
    <source>
        <strain evidence="3">UCD 2041</strain>
    </source>
</reference>
<dbReference type="RefSeq" id="XP_041135895.1">
    <property type="nucleotide sequence ID" value="XM_041282056.1"/>
</dbReference>
<protein>
    <recommendedName>
        <fullName evidence="2">Protein kinase domain-containing protein</fullName>
    </recommendedName>
</protein>
<dbReference type="GO" id="GO:0004672">
    <property type="term" value="F:protein kinase activity"/>
    <property type="evidence" value="ECO:0007669"/>
    <property type="project" value="InterPro"/>
</dbReference>
<feature type="region of interest" description="Disordered" evidence="1">
    <location>
        <begin position="635"/>
        <end position="706"/>
    </location>
</feature>
<dbReference type="AlphaFoldDB" id="A0A871R8J8"/>
<dbReference type="SUPFAM" id="SSF56112">
    <property type="entry name" value="Protein kinase-like (PK-like)"/>
    <property type="match status" value="1"/>
</dbReference>
<accession>A0A871R8J8</accession>
<feature type="domain" description="Protein kinase" evidence="2">
    <location>
        <begin position="27"/>
        <end position="296"/>
    </location>
</feature>
<dbReference type="PANTHER" id="PTHR12984">
    <property type="entry name" value="SCY1-RELATED S/T PROTEIN KINASE-LIKE"/>
    <property type="match status" value="1"/>
</dbReference>
<evidence type="ECO:0000313" key="4">
    <source>
        <dbReference type="Proteomes" id="UP000663131"/>
    </source>
</evidence>
<reference evidence="3" key="2">
    <citation type="journal article" name="BMC Genomics">
        <title>New genome assemblies reveal patterns of domestication and adaptation across Brettanomyces (Dekkera) species.</title>
        <authorList>
            <person name="Roach M.J."/>
            <person name="Borneman A.R."/>
        </authorList>
    </citation>
    <scope>NUCLEOTIDE SEQUENCE</scope>
    <source>
        <strain evidence="3">UCD 2041</strain>
    </source>
</reference>
<dbReference type="GO" id="GO:0005524">
    <property type="term" value="F:ATP binding"/>
    <property type="evidence" value="ECO:0007669"/>
    <property type="project" value="InterPro"/>
</dbReference>
<dbReference type="EMBL" id="CP063134">
    <property type="protein sequence ID" value="QOU19402.1"/>
    <property type="molecule type" value="Genomic_DNA"/>
</dbReference>
<dbReference type="PANTHER" id="PTHR12984:SF3">
    <property type="entry name" value="N-TERMINAL KINASE-LIKE PROTEIN"/>
    <property type="match status" value="1"/>
</dbReference>
<feature type="compositionally biased region" description="Polar residues" evidence="1">
    <location>
        <begin position="662"/>
        <end position="679"/>
    </location>
</feature>
<feature type="compositionally biased region" description="Acidic residues" evidence="1">
    <location>
        <begin position="690"/>
        <end position="706"/>
    </location>
</feature>
<dbReference type="OrthoDB" id="447103at2759"/>
<dbReference type="InterPro" id="IPR011009">
    <property type="entry name" value="Kinase-like_dom_sf"/>
</dbReference>
<dbReference type="Proteomes" id="UP000663131">
    <property type="component" value="Chromosome 6"/>
</dbReference>
<dbReference type="PROSITE" id="PS50011">
    <property type="entry name" value="PROTEIN_KINASE_DOM"/>
    <property type="match status" value="1"/>
</dbReference>
<evidence type="ECO:0000256" key="1">
    <source>
        <dbReference type="SAM" id="MobiDB-lite"/>
    </source>
</evidence>
<evidence type="ECO:0000259" key="2">
    <source>
        <dbReference type="PROSITE" id="PS50011"/>
    </source>
</evidence>
<proteinExistence type="predicted"/>
<organism evidence="3 4">
    <name type="scientific">Dekkera bruxellensis</name>
    <name type="common">Brettanomyces custersii</name>
    <dbReference type="NCBI Taxonomy" id="5007"/>
    <lineage>
        <taxon>Eukaryota</taxon>
        <taxon>Fungi</taxon>
        <taxon>Dikarya</taxon>
        <taxon>Ascomycota</taxon>
        <taxon>Saccharomycotina</taxon>
        <taxon>Pichiomycetes</taxon>
        <taxon>Pichiales</taxon>
        <taxon>Pichiaceae</taxon>
        <taxon>Brettanomyces</taxon>
    </lineage>
</organism>
<dbReference type="SUPFAM" id="SSF48371">
    <property type="entry name" value="ARM repeat"/>
    <property type="match status" value="1"/>
</dbReference>
<evidence type="ECO:0000313" key="3">
    <source>
        <dbReference type="EMBL" id="QOU19402.1"/>
    </source>
</evidence>
<sequence>MNFLAKAVETFTGNSIPYTFKEKVVSNIEENPVGSKSIWNVYDGTSNKDGSAVTIFAFDLKSLQLAKYTPLARNAFKKSRGLSLLPGVLTVIDSIQNDNFIYIITERVQPLFNLLSQPLYRPANHDPASKDLLILGIYQVASALKYINVEGSSVHCNISRNAIFVTLSGEFKVSGFELLVSLKEKDFTVLSMAYQCPSFDSTPVPPEFERSGSNYFGSVKPNIAAKFDAYKFGAFACELLGAEEVPNKAGLAQNLVSSAVNTPKVMIPHLKRCLQASVATRYTTQQFLKYGEHSYFDTPLINLWKGIDKLALKNEDEKLDIFQSLDSIDNLPPGMLEFCILPELCSVFNTLSHNNNNKKSIILFQLLKHSKTLSEDSFSRLVKPVIFKAFTLPDRAIRMTLLNGLPEIVPRLSDSEVQNRIFMNLLQGFNDTNVTIREETIRAVIPIVSKISNRQLNNDLLRYLARLQADESSDIRTNVVVCLTKVAPFMNDNSRVAVLLTAFGKALKDQFVPARWNSLISFQNCLKYFSPEVCCSKALSALAPALLDKSSKVRVEAEKTLEAYLKKIRDAASKLPVDDEETIQAEDEQSRSLLNGFNTLSLSKVAVGSKNTLFGFGNTESSDSLAMKNNTNIPEEASAWNDEDDGGWDDEDDNLEDNANGTNSSTTASLGFGNTTAPAQTKPKSKLNLEEAESDTEDASAWDDEW</sequence>
<dbReference type="Gene3D" id="1.10.510.10">
    <property type="entry name" value="Transferase(Phosphotransferase) domain 1"/>
    <property type="match status" value="1"/>
</dbReference>
<dbReference type="InterPro" id="IPR011989">
    <property type="entry name" value="ARM-like"/>
</dbReference>
<dbReference type="InterPro" id="IPR051177">
    <property type="entry name" value="CIK-Related_Protein"/>
</dbReference>
<dbReference type="InterPro" id="IPR000719">
    <property type="entry name" value="Prot_kinase_dom"/>
</dbReference>
<dbReference type="GeneID" id="64575472"/>
<dbReference type="GO" id="GO:0005737">
    <property type="term" value="C:cytoplasm"/>
    <property type="evidence" value="ECO:0007669"/>
    <property type="project" value="TreeGrafter"/>
</dbReference>
<name>A0A871R8J8_DEKBR</name>
<dbReference type="Gene3D" id="1.25.10.10">
    <property type="entry name" value="Leucine-rich Repeat Variant"/>
    <property type="match status" value="1"/>
</dbReference>
<dbReference type="InterPro" id="IPR016024">
    <property type="entry name" value="ARM-type_fold"/>
</dbReference>
<dbReference type="KEGG" id="bbrx:BRETT_003549"/>
<gene>
    <name evidence="3" type="ORF">BRETT_003549</name>
</gene>
<feature type="compositionally biased region" description="Acidic residues" evidence="1">
    <location>
        <begin position="641"/>
        <end position="656"/>
    </location>
</feature>
<dbReference type="Gene3D" id="3.30.200.20">
    <property type="entry name" value="Phosphorylase Kinase, domain 1"/>
    <property type="match status" value="1"/>
</dbReference>
<dbReference type="GO" id="GO:0006409">
    <property type="term" value="P:tRNA export from nucleus"/>
    <property type="evidence" value="ECO:0007669"/>
    <property type="project" value="TreeGrafter"/>
</dbReference>